<keyword evidence="2" id="KW-1185">Reference proteome</keyword>
<evidence type="ECO:0000313" key="2">
    <source>
        <dbReference type="Proteomes" id="UP000479000"/>
    </source>
</evidence>
<feature type="non-terminal residue" evidence="1">
    <location>
        <position position="144"/>
    </location>
</feature>
<accession>A0A6H5HC68</accession>
<reference evidence="1 2" key="1">
    <citation type="submission" date="2020-02" db="EMBL/GenBank/DDBJ databases">
        <authorList>
            <person name="Ferguson B K."/>
        </authorList>
    </citation>
    <scope>NUCLEOTIDE SEQUENCE [LARGE SCALE GENOMIC DNA]</scope>
</reference>
<protein>
    <submittedName>
        <fullName evidence="1">Uncharacterized protein</fullName>
    </submittedName>
</protein>
<gene>
    <name evidence="1" type="ORF">NTEN_LOCUS18859</name>
</gene>
<dbReference type="AlphaFoldDB" id="A0A6H5HC68"/>
<dbReference type="Proteomes" id="UP000479000">
    <property type="component" value="Unassembled WGS sequence"/>
</dbReference>
<name>A0A6H5HC68_9HEMI</name>
<sequence length="144" mass="15621">MLERALFQGLPLADEEADTEAMVALTDMVDIPTQACLMTFVVASQGRLPILRITKTGCLGLLLRSVSRQLLPKMATLACDRATELLEIAAPSISHHLSQSSVSSLIICFSLRCSTIPPNAVFFPLSNLIRTAEFAALAFFPIED</sequence>
<evidence type="ECO:0000313" key="1">
    <source>
        <dbReference type="EMBL" id="CAB0014431.1"/>
    </source>
</evidence>
<proteinExistence type="predicted"/>
<organism evidence="1 2">
    <name type="scientific">Nesidiocoris tenuis</name>
    <dbReference type="NCBI Taxonomy" id="355587"/>
    <lineage>
        <taxon>Eukaryota</taxon>
        <taxon>Metazoa</taxon>
        <taxon>Ecdysozoa</taxon>
        <taxon>Arthropoda</taxon>
        <taxon>Hexapoda</taxon>
        <taxon>Insecta</taxon>
        <taxon>Pterygota</taxon>
        <taxon>Neoptera</taxon>
        <taxon>Paraneoptera</taxon>
        <taxon>Hemiptera</taxon>
        <taxon>Heteroptera</taxon>
        <taxon>Panheteroptera</taxon>
        <taxon>Cimicomorpha</taxon>
        <taxon>Miridae</taxon>
        <taxon>Dicyphina</taxon>
        <taxon>Nesidiocoris</taxon>
    </lineage>
</organism>
<dbReference type="EMBL" id="CADCXU010027808">
    <property type="protein sequence ID" value="CAB0014431.1"/>
    <property type="molecule type" value="Genomic_DNA"/>
</dbReference>